<dbReference type="EC" id="2.7.1.8" evidence="2"/>
<comment type="caution">
    <text evidence="2">The sequence shown here is derived from an EMBL/GenBank/DDBJ whole genome shotgun (WGS) entry which is preliminary data.</text>
</comment>
<protein>
    <submittedName>
        <fullName evidence="2">Glucosamine kinase</fullName>
        <ecNumber evidence="2">2.7.1.8</ecNumber>
    </submittedName>
</protein>
<dbReference type="PANTHER" id="PTHR43190">
    <property type="entry name" value="N-ACETYL-D-GLUCOSAMINE KINASE"/>
    <property type="match status" value="1"/>
</dbReference>
<feature type="domain" description="ATPase BadF/BadG/BcrA/BcrD type" evidence="1">
    <location>
        <begin position="5"/>
        <end position="253"/>
    </location>
</feature>
<dbReference type="InterPro" id="IPR052519">
    <property type="entry name" value="Euk-type_GlcNAc_Kinase"/>
</dbReference>
<dbReference type="GO" id="GO:0047931">
    <property type="term" value="F:glucosamine kinase activity"/>
    <property type="evidence" value="ECO:0007669"/>
    <property type="project" value="UniProtKB-EC"/>
</dbReference>
<evidence type="ECO:0000313" key="3">
    <source>
        <dbReference type="Proteomes" id="UP001549076"/>
    </source>
</evidence>
<keyword evidence="2" id="KW-0808">Transferase</keyword>
<dbReference type="Gene3D" id="3.30.420.40">
    <property type="match status" value="2"/>
</dbReference>
<dbReference type="InterPro" id="IPR002731">
    <property type="entry name" value="ATPase_BadF"/>
</dbReference>
<dbReference type="PANTHER" id="PTHR43190:SF3">
    <property type="entry name" value="N-ACETYL-D-GLUCOSAMINE KINASE"/>
    <property type="match status" value="1"/>
</dbReference>
<evidence type="ECO:0000259" key="1">
    <source>
        <dbReference type="Pfam" id="PF01869"/>
    </source>
</evidence>
<keyword evidence="3" id="KW-1185">Reference proteome</keyword>
<proteinExistence type="predicted"/>
<dbReference type="CDD" id="cd24082">
    <property type="entry name" value="ASKHA_NBD_GspK-like"/>
    <property type="match status" value="1"/>
</dbReference>
<gene>
    <name evidence="2" type="ORF">ABID37_002217</name>
</gene>
<evidence type="ECO:0000313" key="2">
    <source>
        <dbReference type="EMBL" id="MET3792007.1"/>
    </source>
</evidence>
<sequence>MDFILGIDGGGTSCRAALAMPDGRVLARASSGAANIRTDLTNARTHIVEAAQRAFTEAGHDPGLVARTPAVLGLAGANVGTYRQQLQAILPFRESQVESDAEIALEGAVGSGDGAIAVLGTGSAYRVRRGGVSRPIGGWGFQVGDQASGARIGRDLLEQTLLAYDGICEASPLTREIMAVFRDNPEDVVEFTVAAKPGDYGGFAPKVFEHAAQGDAVARHIVSKAVADVEAALGALDLRDGDVLCLLGGLAGLYAPLLAPRYRALLGQPQGDALSGAVRMAARFFGTAAAEAVDG</sequence>
<dbReference type="InterPro" id="IPR043129">
    <property type="entry name" value="ATPase_NBD"/>
</dbReference>
<organism evidence="2 3">
    <name type="scientific">Aquamicrobium terrae</name>
    <dbReference type="NCBI Taxonomy" id="1324945"/>
    <lineage>
        <taxon>Bacteria</taxon>
        <taxon>Pseudomonadati</taxon>
        <taxon>Pseudomonadota</taxon>
        <taxon>Alphaproteobacteria</taxon>
        <taxon>Hyphomicrobiales</taxon>
        <taxon>Phyllobacteriaceae</taxon>
        <taxon>Aquamicrobium</taxon>
    </lineage>
</organism>
<reference evidence="2 3" key="1">
    <citation type="submission" date="2024-06" db="EMBL/GenBank/DDBJ databases">
        <title>Genomic Encyclopedia of Type Strains, Phase IV (KMG-IV): sequencing the most valuable type-strain genomes for metagenomic binning, comparative biology and taxonomic classification.</title>
        <authorList>
            <person name="Goeker M."/>
        </authorList>
    </citation>
    <scope>NUCLEOTIDE SEQUENCE [LARGE SCALE GENOMIC DNA]</scope>
    <source>
        <strain evidence="2 3">DSM 27865</strain>
    </source>
</reference>
<accession>A0ABV2N2F1</accession>
<dbReference type="Pfam" id="PF01869">
    <property type="entry name" value="BcrAD_BadFG"/>
    <property type="match status" value="1"/>
</dbReference>
<dbReference type="EMBL" id="JBEPML010000006">
    <property type="protein sequence ID" value="MET3792007.1"/>
    <property type="molecule type" value="Genomic_DNA"/>
</dbReference>
<name>A0ABV2N2F1_9HYPH</name>
<keyword evidence="2" id="KW-0418">Kinase</keyword>
<dbReference type="RefSeq" id="WP_354194597.1">
    <property type="nucleotide sequence ID" value="NZ_JBEPML010000006.1"/>
</dbReference>
<dbReference type="SUPFAM" id="SSF53067">
    <property type="entry name" value="Actin-like ATPase domain"/>
    <property type="match status" value="2"/>
</dbReference>
<dbReference type="Proteomes" id="UP001549076">
    <property type="component" value="Unassembled WGS sequence"/>
</dbReference>